<feature type="domain" description="PDZ" evidence="13">
    <location>
        <begin position="503"/>
        <end position="573"/>
    </location>
</feature>
<keyword evidence="10" id="KW-0344">Guanine-nucleotide releasing factor</keyword>
<evidence type="ECO:0000256" key="3">
    <source>
        <dbReference type="ARBA" id="ARBA00004496"/>
    </source>
</evidence>
<dbReference type="InterPro" id="IPR023578">
    <property type="entry name" value="Ras_GEF_dom_sf"/>
</dbReference>
<evidence type="ECO:0000256" key="8">
    <source>
        <dbReference type="ARBA" id="ARBA00022753"/>
    </source>
</evidence>
<evidence type="ECO:0000313" key="16">
    <source>
        <dbReference type="Proteomes" id="UP000316079"/>
    </source>
</evidence>
<dbReference type="Gene3D" id="2.60.120.10">
    <property type="entry name" value="Jelly Rolls"/>
    <property type="match status" value="2"/>
</dbReference>
<dbReference type="Gene3D" id="1.20.870.10">
    <property type="entry name" value="Son of sevenless (SoS) protein Chain: S domain 1"/>
    <property type="match status" value="1"/>
</dbReference>
<evidence type="ECO:0000256" key="1">
    <source>
        <dbReference type="ARBA" id="ARBA00004177"/>
    </source>
</evidence>
<feature type="domain" description="Cyclic nucleotide-binding" evidence="12">
    <location>
        <begin position="3"/>
        <end position="50"/>
    </location>
</feature>
<dbReference type="GO" id="GO:0005096">
    <property type="term" value="F:GTPase activator activity"/>
    <property type="evidence" value="ECO:0007669"/>
    <property type="project" value="UniProtKB-KW"/>
</dbReference>
<dbReference type="InterPro" id="IPR018490">
    <property type="entry name" value="cNMP-bd_dom_sf"/>
</dbReference>
<dbReference type="InterPro" id="IPR014710">
    <property type="entry name" value="RmlC-like_jellyroll"/>
</dbReference>
<dbReference type="FunFam" id="1.20.870.10:FF:000001">
    <property type="entry name" value="rap guanine nucleotide exchange factor 2 isoform X2"/>
    <property type="match status" value="1"/>
</dbReference>
<proteinExistence type="predicted"/>
<keyword evidence="5" id="KW-1003">Cell membrane</keyword>
<dbReference type="EMBL" id="SRMA01026803">
    <property type="protein sequence ID" value="TRY68128.1"/>
    <property type="molecule type" value="Genomic_DNA"/>
</dbReference>
<feature type="region of interest" description="Disordered" evidence="11">
    <location>
        <begin position="651"/>
        <end position="696"/>
    </location>
</feature>
<dbReference type="CDD" id="cd00038">
    <property type="entry name" value="CAP_ED"/>
    <property type="match status" value="2"/>
</dbReference>
<dbReference type="CDD" id="cd06224">
    <property type="entry name" value="REM"/>
    <property type="match status" value="1"/>
</dbReference>
<feature type="compositionally biased region" description="Basic and acidic residues" evidence="11">
    <location>
        <begin position="147"/>
        <end position="156"/>
    </location>
</feature>
<feature type="region of interest" description="Disordered" evidence="11">
    <location>
        <begin position="106"/>
        <end position="221"/>
    </location>
</feature>
<evidence type="ECO:0000256" key="5">
    <source>
        <dbReference type="ARBA" id="ARBA00022475"/>
    </source>
</evidence>
<keyword evidence="16" id="KW-1185">Reference proteome</keyword>
<dbReference type="InterPro" id="IPR000651">
    <property type="entry name" value="Ras-like_Gua-exchang_fac_N"/>
</dbReference>
<feature type="region of interest" description="Disordered" evidence="11">
    <location>
        <begin position="610"/>
        <end position="633"/>
    </location>
</feature>
<feature type="domain" description="N-terminal Ras-GEF" evidence="14">
    <location>
        <begin position="385"/>
        <end position="499"/>
    </location>
</feature>
<dbReference type="InterPro" id="IPR001478">
    <property type="entry name" value="PDZ"/>
</dbReference>
<sequence>MEALSNLREHQLRMMCETVRYEQHEANEVLYYPDDVGTCWYILLSGSVFIKESMFLPRSSFGKRSAGSLRRGCECIVLEASEMIVVDYMDDNDEYFQRQASHRQSRRRFRKINQRGERQTIIDTVDSYPASKPPLPPGYTLLPSDFSKLHPSDSCHSHMTSSQSRSSIASDSGSSSLSDIYQATESECGDMDLSGLPETAVDSDEDDDDEDVERGTDPLMSRDIVRDCLEKDPMDRTDDDIEQLLEFVQQLPAFASLSVSVRRELCTVMVFAVVERAGTIVLNHGEELDSWSVILNGAVEVIRPDGRSENVCMGGSFGVSPSMEKQLMTGVMRTKVDDCQFVCIAQQEYCCILNQVEQNTQRVEEEGEIVMVKEHRELDRTGTRKGHIVVKGTAERLMQHLVEDHSVVDPTYIEDFLLTYRTFLPSPLILGQRLLDWFNDPTLRDKVTRVVLLWVNNHFSDFEGDSDMTSFLEQFQSNLEREKMTGQLRLLNIACAAKAKPRVITVTRTAREIPLPFTLIGGAERGTRLFISSVEVGSKAEEAGLKRGDQILEVNGQTFENVQLSKAIEILRNNTQLCMSVKTNLLGKVPSSQVFKELVARVAEERKNGVPHLPRIGDGKKNSRFSVPDLGAGDLGLGQTQDDSIVGLRQSKQAPPTMPVTGNLSSSNPDLAQGQQRIIDYSTQPPGKLIQNSKLP</sequence>
<evidence type="ECO:0000256" key="10">
    <source>
        <dbReference type="PROSITE-ProRule" id="PRU00135"/>
    </source>
</evidence>
<keyword evidence="6" id="KW-0963">Cytoplasm</keyword>
<gene>
    <name evidence="15" type="ORF">DNTS_025219</name>
</gene>
<dbReference type="Gene3D" id="2.30.42.10">
    <property type="match status" value="1"/>
</dbReference>
<evidence type="ECO:0000256" key="11">
    <source>
        <dbReference type="SAM" id="MobiDB-lite"/>
    </source>
</evidence>
<organism evidence="15 16">
    <name type="scientific">Danionella cerebrum</name>
    <dbReference type="NCBI Taxonomy" id="2873325"/>
    <lineage>
        <taxon>Eukaryota</taxon>
        <taxon>Metazoa</taxon>
        <taxon>Chordata</taxon>
        <taxon>Craniata</taxon>
        <taxon>Vertebrata</taxon>
        <taxon>Euteleostomi</taxon>
        <taxon>Actinopterygii</taxon>
        <taxon>Neopterygii</taxon>
        <taxon>Teleostei</taxon>
        <taxon>Ostariophysi</taxon>
        <taxon>Cypriniformes</taxon>
        <taxon>Danionidae</taxon>
        <taxon>Danioninae</taxon>
        <taxon>Danionella</taxon>
    </lineage>
</organism>
<evidence type="ECO:0000256" key="9">
    <source>
        <dbReference type="ARBA" id="ARBA00023136"/>
    </source>
</evidence>
<evidence type="ECO:0000256" key="2">
    <source>
        <dbReference type="ARBA" id="ARBA00004236"/>
    </source>
</evidence>
<dbReference type="AlphaFoldDB" id="A0A553NRR2"/>
<dbReference type="SUPFAM" id="SSF50156">
    <property type="entry name" value="PDZ domain-like"/>
    <property type="match status" value="1"/>
</dbReference>
<comment type="subcellular location">
    <subcellularLocation>
        <location evidence="2">Cell membrane</location>
    </subcellularLocation>
    <subcellularLocation>
        <location evidence="3">Cytoplasm</location>
    </subcellularLocation>
    <subcellularLocation>
        <location evidence="1">Endosome</location>
    </subcellularLocation>
</comment>
<evidence type="ECO:0000313" key="15">
    <source>
        <dbReference type="EMBL" id="TRY68128.1"/>
    </source>
</evidence>
<reference evidence="15 16" key="1">
    <citation type="journal article" date="2019" name="Sci. Data">
        <title>Hybrid genome assembly and annotation of Danionella translucida.</title>
        <authorList>
            <person name="Kadobianskyi M."/>
            <person name="Schulze L."/>
            <person name="Schuelke M."/>
            <person name="Judkewitz B."/>
        </authorList>
    </citation>
    <scope>NUCLEOTIDE SEQUENCE [LARGE SCALE GENOMIC DNA]</scope>
    <source>
        <strain evidence="15 16">Bolton</strain>
    </source>
</reference>
<evidence type="ECO:0000259" key="13">
    <source>
        <dbReference type="PROSITE" id="PS50106"/>
    </source>
</evidence>
<evidence type="ECO:0000259" key="14">
    <source>
        <dbReference type="PROSITE" id="PS50212"/>
    </source>
</evidence>
<keyword evidence="4" id="KW-0343">GTPase activation</keyword>
<comment type="caution">
    <text evidence="15">The sequence shown here is derived from an EMBL/GenBank/DDBJ whole genome shotgun (WGS) entry which is preliminary data.</text>
</comment>
<keyword evidence="7" id="KW-0597">Phosphoprotein</keyword>
<dbReference type="SMART" id="SM00100">
    <property type="entry name" value="cNMP"/>
    <property type="match status" value="2"/>
</dbReference>
<evidence type="ECO:0000256" key="4">
    <source>
        <dbReference type="ARBA" id="ARBA00022468"/>
    </source>
</evidence>
<accession>A0A553NRR2</accession>
<dbReference type="SMART" id="SM00229">
    <property type="entry name" value="RasGEFN"/>
    <property type="match status" value="1"/>
</dbReference>
<evidence type="ECO:0000256" key="6">
    <source>
        <dbReference type="ARBA" id="ARBA00022490"/>
    </source>
</evidence>
<dbReference type="CDD" id="cd06755">
    <property type="entry name" value="PDZ_RapGEF2_RapGEF6-like"/>
    <property type="match status" value="1"/>
</dbReference>
<feature type="compositionally biased region" description="Low complexity" evidence="11">
    <location>
        <begin position="157"/>
        <end position="178"/>
    </location>
</feature>
<dbReference type="PROSITE" id="PS50042">
    <property type="entry name" value="CNMP_BINDING_3"/>
    <property type="match status" value="2"/>
</dbReference>
<dbReference type="Proteomes" id="UP000316079">
    <property type="component" value="Unassembled WGS sequence"/>
</dbReference>
<evidence type="ECO:0000256" key="7">
    <source>
        <dbReference type="ARBA" id="ARBA00022553"/>
    </source>
</evidence>
<dbReference type="SUPFAM" id="SSF48366">
    <property type="entry name" value="Ras GEF"/>
    <property type="match status" value="1"/>
</dbReference>
<dbReference type="Pfam" id="PF00595">
    <property type="entry name" value="PDZ"/>
    <property type="match status" value="1"/>
</dbReference>
<dbReference type="OrthoDB" id="546434at2759"/>
<feature type="compositionally biased region" description="Acidic residues" evidence="11">
    <location>
        <begin position="201"/>
        <end position="212"/>
    </location>
</feature>
<keyword evidence="9" id="KW-0472">Membrane</keyword>
<evidence type="ECO:0000259" key="12">
    <source>
        <dbReference type="PROSITE" id="PS50042"/>
    </source>
</evidence>
<dbReference type="PROSITE" id="PS50106">
    <property type="entry name" value="PDZ"/>
    <property type="match status" value="1"/>
</dbReference>
<feature type="domain" description="Cyclic nucleotide-binding" evidence="12">
    <location>
        <begin position="253"/>
        <end position="318"/>
    </location>
</feature>
<dbReference type="GO" id="GO:0005886">
    <property type="term" value="C:plasma membrane"/>
    <property type="evidence" value="ECO:0007669"/>
    <property type="project" value="UniProtKB-SubCell"/>
</dbReference>
<dbReference type="SMART" id="SM00228">
    <property type="entry name" value="PDZ"/>
    <property type="match status" value="1"/>
</dbReference>
<protein>
    <recommendedName>
        <fullName evidence="17">Cyclic nucleotide ras GEF</fullName>
    </recommendedName>
</protein>
<dbReference type="PROSITE" id="PS50212">
    <property type="entry name" value="RASGEF_NTER"/>
    <property type="match status" value="1"/>
</dbReference>
<dbReference type="InterPro" id="IPR000595">
    <property type="entry name" value="cNMP-bd_dom"/>
</dbReference>
<dbReference type="Pfam" id="PF00618">
    <property type="entry name" value="RasGEF_N"/>
    <property type="match status" value="1"/>
</dbReference>
<keyword evidence="8" id="KW-0967">Endosome</keyword>
<dbReference type="SUPFAM" id="SSF51206">
    <property type="entry name" value="cAMP-binding domain-like"/>
    <property type="match status" value="2"/>
</dbReference>
<dbReference type="InterPro" id="IPR036034">
    <property type="entry name" value="PDZ_sf"/>
</dbReference>
<dbReference type="PANTHER" id="PTHR45161:SF2">
    <property type="entry name" value="RAP GUANINE NUCLEOTIDE EXCHANGE FACTOR 2"/>
    <property type="match status" value="1"/>
</dbReference>
<name>A0A553NRR2_9TELE</name>
<dbReference type="PANTHER" id="PTHR45161">
    <property type="entry name" value="CYTOSKELETON-ASSOCIATED PROTEIN 4"/>
    <property type="match status" value="1"/>
</dbReference>
<dbReference type="GO" id="GO:0005768">
    <property type="term" value="C:endosome"/>
    <property type="evidence" value="ECO:0007669"/>
    <property type="project" value="UniProtKB-SubCell"/>
</dbReference>
<dbReference type="GO" id="GO:0005085">
    <property type="term" value="F:guanyl-nucleotide exchange factor activity"/>
    <property type="evidence" value="ECO:0007669"/>
    <property type="project" value="UniProtKB-KW"/>
</dbReference>
<evidence type="ECO:0008006" key="17">
    <source>
        <dbReference type="Google" id="ProtNLM"/>
    </source>
</evidence>